<dbReference type="PANTHER" id="PTHR46796">
    <property type="entry name" value="HTH-TYPE TRANSCRIPTIONAL ACTIVATOR RHAS-RELATED"/>
    <property type="match status" value="1"/>
</dbReference>
<accession>A0A6M8F259</accession>
<feature type="domain" description="HTH araC/xylS-type" evidence="4">
    <location>
        <begin position="161"/>
        <end position="258"/>
    </location>
</feature>
<dbReference type="Pfam" id="PF02311">
    <property type="entry name" value="AraC_binding"/>
    <property type="match status" value="1"/>
</dbReference>
<dbReference type="GO" id="GO:0043565">
    <property type="term" value="F:sequence-specific DNA binding"/>
    <property type="evidence" value="ECO:0007669"/>
    <property type="project" value="InterPro"/>
</dbReference>
<keyword evidence="2" id="KW-0238">DNA-binding</keyword>
<gene>
    <name evidence="5" type="ORF">AACT_2271</name>
</gene>
<evidence type="ECO:0000256" key="3">
    <source>
        <dbReference type="ARBA" id="ARBA00023163"/>
    </source>
</evidence>
<dbReference type="InterPro" id="IPR003313">
    <property type="entry name" value="AraC-bd"/>
</dbReference>
<dbReference type="InterPro" id="IPR020449">
    <property type="entry name" value="Tscrpt_reg_AraC-type_HTH"/>
</dbReference>
<dbReference type="SUPFAM" id="SSF46689">
    <property type="entry name" value="Homeodomain-like"/>
    <property type="match status" value="2"/>
</dbReference>
<name>A0A6M8F259_9BACT</name>
<proteinExistence type="predicted"/>
<dbReference type="SMART" id="SM00342">
    <property type="entry name" value="HTH_ARAC"/>
    <property type="match status" value="1"/>
</dbReference>
<dbReference type="KEGG" id="paco:AACT_2271"/>
<keyword evidence="6" id="KW-1185">Reference proteome</keyword>
<evidence type="ECO:0000256" key="1">
    <source>
        <dbReference type="ARBA" id="ARBA00023015"/>
    </source>
</evidence>
<dbReference type="PROSITE" id="PS01124">
    <property type="entry name" value="HTH_ARAC_FAMILY_2"/>
    <property type="match status" value="1"/>
</dbReference>
<dbReference type="InterPro" id="IPR009057">
    <property type="entry name" value="Homeodomain-like_sf"/>
</dbReference>
<reference evidence="5 6" key="1">
    <citation type="submission" date="2019-08" db="EMBL/GenBank/DDBJ databases">
        <title>Complete genome sequence of Arcobacter acticola.</title>
        <authorList>
            <person name="Miller W."/>
        </authorList>
    </citation>
    <scope>NUCLEOTIDE SEQUENCE [LARGE SCALE GENOMIC DNA]</scope>
    <source>
        <strain evidence="5 6">KCTC 52212</strain>
    </source>
</reference>
<evidence type="ECO:0000256" key="2">
    <source>
        <dbReference type="ARBA" id="ARBA00023125"/>
    </source>
</evidence>
<organism evidence="5 6">
    <name type="scientific">Arcobacter acticola</name>
    <dbReference type="NCBI Taxonomy" id="1849015"/>
    <lineage>
        <taxon>Bacteria</taxon>
        <taxon>Pseudomonadati</taxon>
        <taxon>Campylobacterota</taxon>
        <taxon>Epsilonproteobacteria</taxon>
        <taxon>Campylobacterales</taxon>
        <taxon>Arcobacteraceae</taxon>
        <taxon>Arcobacter</taxon>
    </lineage>
</organism>
<evidence type="ECO:0000259" key="4">
    <source>
        <dbReference type="PROSITE" id="PS01124"/>
    </source>
</evidence>
<dbReference type="InterPro" id="IPR018060">
    <property type="entry name" value="HTH_AraC"/>
</dbReference>
<dbReference type="Proteomes" id="UP000503483">
    <property type="component" value="Chromosome"/>
</dbReference>
<dbReference type="RefSeq" id="WP_172127072.1">
    <property type="nucleotide sequence ID" value="NZ_CP042652.1"/>
</dbReference>
<dbReference type="AlphaFoldDB" id="A0A6M8F259"/>
<dbReference type="Gene3D" id="1.10.10.60">
    <property type="entry name" value="Homeodomain-like"/>
    <property type="match status" value="2"/>
</dbReference>
<dbReference type="Pfam" id="PF12833">
    <property type="entry name" value="HTH_18"/>
    <property type="match status" value="1"/>
</dbReference>
<dbReference type="InterPro" id="IPR037923">
    <property type="entry name" value="HTH-like"/>
</dbReference>
<dbReference type="PRINTS" id="PR00032">
    <property type="entry name" value="HTHARAC"/>
</dbReference>
<dbReference type="SUPFAM" id="SSF51215">
    <property type="entry name" value="Regulatory protein AraC"/>
    <property type="match status" value="1"/>
</dbReference>
<keyword evidence="3" id="KW-0804">Transcription</keyword>
<dbReference type="InterPro" id="IPR050204">
    <property type="entry name" value="AraC_XylS_family_regulators"/>
</dbReference>
<evidence type="ECO:0000313" key="6">
    <source>
        <dbReference type="Proteomes" id="UP000503483"/>
    </source>
</evidence>
<dbReference type="PANTHER" id="PTHR46796:SF2">
    <property type="entry name" value="TRANSCRIPTIONAL REGULATORY PROTEIN"/>
    <property type="match status" value="1"/>
</dbReference>
<dbReference type="EMBL" id="CP042652">
    <property type="protein sequence ID" value="QKE29394.1"/>
    <property type="molecule type" value="Genomic_DNA"/>
</dbReference>
<keyword evidence="1" id="KW-0805">Transcription regulation</keyword>
<protein>
    <submittedName>
        <fullName evidence="5">Transcriptional regulator, AraC family</fullName>
    </submittedName>
</protein>
<dbReference type="GO" id="GO:0003700">
    <property type="term" value="F:DNA-binding transcription factor activity"/>
    <property type="evidence" value="ECO:0007669"/>
    <property type="project" value="InterPro"/>
</dbReference>
<evidence type="ECO:0000313" key="5">
    <source>
        <dbReference type="EMBL" id="QKE29394.1"/>
    </source>
</evidence>
<sequence length="263" mass="31188">MTKLLKNTLFENVTHINESFSKHYHDTYTVGLTYDGVLKTYNSNKSFDFYKYSIRVNNPNEVHEGISQHWSHSNFYPTIELLSNLYEQIFFEKKIPFFENHIINDKVLFFKLHNFFDSFFKNEDEILIETLLIDSLSYLILHFTNYTKNYNDIFDNKIIVKRSLELINDCIDENISLDKLALNCNLSKYHFLRVFKKEIGLTPHSFIINERLNRANNLIKEGITISEASLLVGFNDQSHFTRNFKKYFGYTPTLLQKNSNIIL</sequence>